<evidence type="ECO:0000313" key="1">
    <source>
        <dbReference type="EMBL" id="QJG67231.1"/>
    </source>
</evidence>
<organism evidence="1 2">
    <name type="scientific">Mycoplasma phocoenae</name>
    <dbReference type="NCBI Taxonomy" id="754517"/>
    <lineage>
        <taxon>Bacteria</taxon>
        <taxon>Bacillati</taxon>
        <taxon>Mycoplasmatota</taxon>
        <taxon>Mollicutes</taxon>
        <taxon>Mycoplasmataceae</taxon>
        <taxon>Mycoplasma</taxon>
    </lineage>
</organism>
<sequence>MKVLTKRNKTVNAFVYQRKNIGKVYKNSNVNISKNNQQAVKEVIQFHKYIKTLNYNNLCEFILSFNLNTTNKQKFINTDQTWFSNLIQNIANIAIKSIDQCEISLNSLNKIAGIVCIFEYRQHTFLWIFSDVLNYDIELIQLLNNPQNFKIKSLSIEHEKLITVCEYLKLHGFNSYNSFEKHLFKLRKNPFDWINKNKHNIHIIKHNNDYEQKLITKIKKTNLLK</sequence>
<dbReference type="AlphaFoldDB" id="A0A858U5A3"/>
<protein>
    <submittedName>
        <fullName evidence="1">Uncharacterized protein</fullName>
    </submittedName>
</protein>
<reference evidence="1 2" key="1">
    <citation type="submission" date="2020-04" db="EMBL/GenBank/DDBJ databases">
        <title>Novel Mycoplasma species detected in Phocoena phocoena (harbor porpoise) from the USA.</title>
        <authorList>
            <person name="Volokhov D.V."/>
        </authorList>
    </citation>
    <scope>NUCLEOTIDE SEQUENCE [LARGE SCALE GENOMIC DNA]</scope>
    <source>
        <strain evidence="1 2">Phocoena C-264-GEN</strain>
    </source>
</reference>
<gene>
    <name evidence="1" type="ORF">HGG69_02870</name>
</gene>
<keyword evidence="2" id="KW-1185">Reference proteome</keyword>
<dbReference type="Proteomes" id="UP000501060">
    <property type="component" value="Chromosome"/>
</dbReference>
<accession>A0A858U5A3</accession>
<dbReference type="EMBL" id="CP051481">
    <property type="protein sequence ID" value="QJG67231.1"/>
    <property type="molecule type" value="Genomic_DNA"/>
</dbReference>
<proteinExistence type="predicted"/>
<evidence type="ECO:0000313" key="2">
    <source>
        <dbReference type="Proteomes" id="UP000501060"/>
    </source>
</evidence>
<dbReference type="KEGG" id="mphe:HGG69_02870"/>
<dbReference type="RefSeq" id="WP_169605280.1">
    <property type="nucleotide sequence ID" value="NZ_CP051481.1"/>
</dbReference>
<name>A0A858U5A3_9MOLU</name>